<dbReference type="GO" id="GO:0015774">
    <property type="term" value="P:polysaccharide transport"/>
    <property type="evidence" value="ECO:0007669"/>
    <property type="project" value="InterPro"/>
</dbReference>
<dbReference type="GO" id="GO:0000271">
    <property type="term" value="P:polysaccharide biosynthetic process"/>
    <property type="evidence" value="ECO:0007669"/>
    <property type="project" value="InterPro"/>
</dbReference>
<dbReference type="KEGG" id="btrm:SAMEA390648700504"/>
<dbReference type="Proteomes" id="UP000076825">
    <property type="component" value="Chromosome 1"/>
</dbReference>
<organism evidence="1 2">
    <name type="scientific">Bordetella trematum</name>
    <dbReference type="NCBI Taxonomy" id="123899"/>
    <lineage>
        <taxon>Bacteria</taxon>
        <taxon>Pseudomonadati</taxon>
        <taxon>Pseudomonadota</taxon>
        <taxon>Betaproteobacteria</taxon>
        <taxon>Burkholderiales</taxon>
        <taxon>Alcaligenaceae</taxon>
        <taxon>Bordetella</taxon>
    </lineage>
</organism>
<reference evidence="1 2" key="1">
    <citation type="submission" date="2016-04" db="EMBL/GenBank/DDBJ databases">
        <authorList>
            <consortium name="Pathogen Informatics"/>
        </authorList>
    </citation>
    <scope>NUCLEOTIDE SEQUENCE [LARGE SCALE GENOMIC DNA]</scope>
    <source>
        <strain evidence="1 2">H044680328</strain>
    </source>
</reference>
<sequence length="686" mass="77266">MLGTFSRKLSRLPGLATLLGEPVEHLRFAGDIRRKNVRAIIGWGMRSTTRRPRKTADRAGLPFIALEDGFLRSFGSGPGQPTLSLVIDTQGIYYDASRPSLLEEMLASERDLLSGPGADTARARALIQEHRLGKYNAAPDSPPPLASGKRVLIVDQTRNDAGILYGNASAETFQTMLRTARAEHPDATLYIKTHPEVTHGRKRGYFQHLQADERTILIREAVSAHSLLEHMDHVYVVTSQLGFEALLQGKPVTCFGSPWYAGWGVTDDRQPLSRRQRQRNVDELFAAAYLHYTRYLNPYTHQKGNIFDVIHWLAHQRDMQRQQTGRSIAIGIRHWKARLLTPFLGRDTSRTYFVANAAAAAALRPTAADRLCVWSSPAHVDVEMLAHDSKARLVHMEDGFVRSVGLGSDFVAPQSLVLDEVGIYFDASRPSGLETLLNTHRFSQEECERAQFVRELITRNQVTKYNIEPNDAPSWAPDKRTVVLVPGQVEDDASIRLGCGPELHDNLALLQAVREARPDAFIVYKPHPEVLVRNRRGRLHGREALRYADHIETQISIVSCVAASDEIHTMTSLTGFEGLLRGKHVVTYGLPFYAGWGLTEDKIAAQRRTRTLTLDELVAGTLLLYPTYWDWTLGGFTSCEAALDQIIRQRDRLLAENRLSRVQKSYLERLFLKASLWVRGEFMVRR</sequence>
<dbReference type="STRING" id="123899.SAMEA3906487_00504"/>
<accession>A0A157QTP9</accession>
<dbReference type="PATRIC" id="fig|123899.6.peg.487"/>
<dbReference type="InterPro" id="IPR007833">
    <property type="entry name" value="Capsule_polysaccharide_synth"/>
</dbReference>
<dbReference type="CDD" id="cd16439">
    <property type="entry name" value="beta_Kdo_transferase_KpsC_2"/>
    <property type="match status" value="1"/>
</dbReference>
<keyword evidence="2" id="KW-1185">Reference proteome</keyword>
<dbReference type="AlphaFoldDB" id="A0A157QTP9"/>
<evidence type="ECO:0000313" key="2">
    <source>
        <dbReference type="Proteomes" id="UP000076825"/>
    </source>
</evidence>
<dbReference type="RefSeq" id="WP_231940143.1">
    <property type="nucleotide sequence ID" value="NZ_CP016340.1"/>
</dbReference>
<dbReference type="SUPFAM" id="SSF53756">
    <property type="entry name" value="UDP-Glycosyltransferase/glycogen phosphorylase"/>
    <property type="match status" value="1"/>
</dbReference>
<name>A0A157QTP9_9BORD</name>
<dbReference type="EMBL" id="LT546645">
    <property type="protein sequence ID" value="SAI66933.1"/>
    <property type="molecule type" value="Genomic_DNA"/>
</dbReference>
<dbReference type="Pfam" id="PF05159">
    <property type="entry name" value="Capsule_synth"/>
    <property type="match status" value="3"/>
</dbReference>
<evidence type="ECO:0000313" key="1">
    <source>
        <dbReference type="EMBL" id="SAI66933.1"/>
    </source>
</evidence>
<dbReference type="CDD" id="cd16440">
    <property type="entry name" value="beta_Kdo_transferase_KpsC_1"/>
    <property type="match status" value="1"/>
</dbReference>
<proteinExistence type="predicted"/>
<gene>
    <name evidence="1" type="primary">wcbA_1</name>
    <name evidence="1" type="ORF">SAMEA3906487_00504</name>
</gene>
<dbReference type="GeneID" id="56588087"/>
<protein>
    <submittedName>
        <fullName evidence="1">Protein involved in capsular polysaccharide export</fullName>
    </submittedName>
</protein>